<feature type="region of interest" description="Disordered" evidence="1">
    <location>
        <begin position="1"/>
        <end position="40"/>
    </location>
</feature>
<evidence type="ECO:0008006" key="4">
    <source>
        <dbReference type="Google" id="ProtNLM"/>
    </source>
</evidence>
<accession>A0A0L0SEZ7</accession>
<dbReference type="InterPro" id="IPR036249">
    <property type="entry name" value="Thioredoxin-like_sf"/>
</dbReference>
<keyword evidence="3" id="KW-1185">Reference proteome</keyword>
<dbReference type="Gene3D" id="3.40.30.10">
    <property type="entry name" value="Glutaredoxin"/>
    <property type="match status" value="1"/>
</dbReference>
<dbReference type="SUPFAM" id="SSF52833">
    <property type="entry name" value="Thioredoxin-like"/>
    <property type="match status" value="1"/>
</dbReference>
<proteinExistence type="predicted"/>
<sequence length="222" mass="25230">MATNSTSAATRLQLPVTARDASDSSDRSRQPGHDFAGRPQRPEFRETIKATFEQRYRLRAEAERKYLFMTFYDPESVDCYRRHWGIANHEDLAAFLGMHFVQVFVPIADPFCQFYCEDLFPIGAFPVAAIHDPVTMRCVAVFANVNRSSLPDKSVKPRPLTLLDDPENLLGELMIMIEELSSLPAPDKVIQRMFGLPDLAKYAPFTLLSVVGWKKQRDFGLV</sequence>
<organism evidence="2 3">
    <name type="scientific">Allomyces macrogynus (strain ATCC 38327)</name>
    <name type="common">Allomyces javanicus var. macrogynus</name>
    <dbReference type="NCBI Taxonomy" id="578462"/>
    <lineage>
        <taxon>Eukaryota</taxon>
        <taxon>Fungi</taxon>
        <taxon>Fungi incertae sedis</taxon>
        <taxon>Blastocladiomycota</taxon>
        <taxon>Blastocladiomycetes</taxon>
        <taxon>Blastocladiales</taxon>
        <taxon>Blastocladiaceae</taxon>
        <taxon>Allomyces</taxon>
    </lineage>
</organism>
<name>A0A0L0SEZ7_ALLM3</name>
<dbReference type="Proteomes" id="UP000054350">
    <property type="component" value="Unassembled WGS sequence"/>
</dbReference>
<feature type="compositionally biased region" description="Polar residues" evidence="1">
    <location>
        <begin position="1"/>
        <end position="10"/>
    </location>
</feature>
<dbReference type="EMBL" id="GG745337">
    <property type="protein sequence ID" value="KNE60999.1"/>
    <property type="molecule type" value="Genomic_DNA"/>
</dbReference>
<dbReference type="VEuPathDB" id="FungiDB:AMAG_18725"/>
<evidence type="ECO:0000313" key="2">
    <source>
        <dbReference type="EMBL" id="KNE60999.1"/>
    </source>
</evidence>
<gene>
    <name evidence="2" type="ORF">AMAG_18725</name>
</gene>
<protein>
    <recommendedName>
        <fullName evidence="4">UAS domain-containing protein</fullName>
    </recommendedName>
</protein>
<dbReference type="AlphaFoldDB" id="A0A0L0SEZ7"/>
<evidence type="ECO:0000313" key="3">
    <source>
        <dbReference type="Proteomes" id="UP000054350"/>
    </source>
</evidence>
<reference evidence="3" key="2">
    <citation type="submission" date="2009-11" db="EMBL/GenBank/DDBJ databases">
        <title>The Genome Sequence of Allomyces macrogynus strain ATCC 38327.</title>
        <authorList>
            <consortium name="The Broad Institute Genome Sequencing Platform"/>
            <person name="Russ C."/>
            <person name="Cuomo C."/>
            <person name="Shea T."/>
            <person name="Young S.K."/>
            <person name="Zeng Q."/>
            <person name="Koehrsen M."/>
            <person name="Haas B."/>
            <person name="Borodovsky M."/>
            <person name="Guigo R."/>
            <person name="Alvarado L."/>
            <person name="Berlin A."/>
            <person name="Borenstein D."/>
            <person name="Chen Z."/>
            <person name="Engels R."/>
            <person name="Freedman E."/>
            <person name="Gellesch M."/>
            <person name="Goldberg J."/>
            <person name="Griggs A."/>
            <person name="Gujja S."/>
            <person name="Heiman D."/>
            <person name="Hepburn T."/>
            <person name="Howarth C."/>
            <person name="Jen D."/>
            <person name="Larson L."/>
            <person name="Lewis B."/>
            <person name="Mehta T."/>
            <person name="Park D."/>
            <person name="Pearson M."/>
            <person name="Roberts A."/>
            <person name="Saif S."/>
            <person name="Shenoy N."/>
            <person name="Sisk P."/>
            <person name="Stolte C."/>
            <person name="Sykes S."/>
            <person name="Walk T."/>
            <person name="White J."/>
            <person name="Yandava C."/>
            <person name="Burger G."/>
            <person name="Gray M.W."/>
            <person name="Holland P.W.H."/>
            <person name="King N."/>
            <person name="Lang F.B.F."/>
            <person name="Roger A.J."/>
            <person name="Ruiz-Trillo I."/>
            <person name="Lander E."/>
            <person name="Nusbaum C."/>
        </authorList>
    </citation>
    <scope>NUCLEOTIDE SEQUENCE [LARGE SCALE GENOMIC DNA]</scope>
    <source>
        <strain evidence="3">ATCC 38327</strain>
    </source>
</reference>
<evidence type="ECO:0000256" key="1">
    <source>
        <dbReference type="SAM" id="MobiDB-lite"/>
    </source>
</evidence>
<feature type="compositionally biased region" description="Basic and acidic residues" evidence="1">
    <location>
        <begin position="20"/>
        <end position="40"/>
    </location>
</feature>
<reference evidence="2 3" key="1">
    <citation type="submission" date="2009-11" db="EMBL/GenBank/DDBJ databases">
        <title>Annotation of Allomyces macrogynus ATCC 38327.</title>
        <authorList>
            <consortium name="The Broad Institute Genome Sequencing Platform"/>
            <person name="Russ C."/>
            <person name="Cuomo C."/>
            <person name="Burger G."/>
            <person name="Gray M.W."/>
            <person name="Holland P.W.H."/>
            <person name="King N."/>
            <person name="Lang F.B.F."/>
            <person name="Roger A.J."/>
            <person name="Ruiz-Trillo I."/>
            <person name="Young S.K."/>
            <person name="Zeng Q."/>
            <person name="Gargeya S."/>
            <person name="Fitzgerald M."/>
            <person name="Haas B."/>
            <person name="Abouelleil A."/>
            <person name="Alvarado L."/>
            <person name="Arachchi H.M."/>
            <person name="Berlin A."/>
            <person name="Chapman S.B."/>
            <person name="Gearin G."/>
            <person name="Goldberg J."/>
            <person name="Griggs A."/>
            <person name="Gujja S."/>
            <person name="Hansen M."/>
            <person name="Heiman D."/>
            <person name="Howarth C."/>
            <person name="Larimer J."/>
            <person name="Lui A."/>
            <person name="MacDonald P.J.P."/>
            <person name="McCowen C."/>
            <person name="Montmayeur A."/>
            <person name="Murphy C."/>
            <person name="Neiman D."/>
            <person name="Pearson M."/>
            <person name="Priest M."/>
            <person name="Roberts A."/>
            <person name="Saif S."/>
            <person name="Shea T."/>
            <person name="Sisk P."/>
            <person name="Stolte C."/>
            <person name="Sykes S."/>
            <person name="Wortman J."/>
            <person name="Nusbaum C."/>
            <person name="Birren B."/>
        </authorList>
    </citation>
    <scope>NUCLEOTIDE SEQUENCE [LARGE SCALE GENOMIC DNA]</scope>
    <source>
        <strain evidence="2 3">ATCC 38327</strain>
    </source>
</reference>